<accession>A0A4Q2U355</accession>
<evidence type="ECO:0000259" key="9">
    <source>
        <dbReference type="PROSITE" id="PS51007"/>
    </source>
</evidence>
<evidence type="ECO:0000256" key="5">
    <source>
        <dbReference type="ARBA" id="ARBA00023004"/>
    </source>
</evidence>
<dbReference type="PROSITE" id="PS51007">
    <property type="entry name" value="CYTC"/>
    <property type="match status" value="1"/>
</dbReference>
<evidence type="ECO:0000256" key="1">
    <source>
        <dbReference type="ARBA" id="ARBA00022448"/>
    </source>
</evidence>
<evidence type="ECO:0000313" key="11">
    <source>
        <dbReference type="Proteomes" id="UP000290759"/>
    </source>
</evidence>
<evidence type="ECO:0000256" key="8">
    <source>
        <dbReference type="SAM" id="SignalP"/>
    </source>
</evidence>
<dbReference type="PANTHER" id="PTHR11961">
    <property type="entry name" value="CYTOCHROME C"/>
    <property type="match status" value="1"/>
</dbReference>
<keyword evidence="2 6" id="KW-0349">Heme</keyword>
<feature type="region of interest" description="Disordered" evidence="7">
    <location>
        <begin position="24"/>
        <end position="49"/>
    </location>
</feature>
<keyword evidence="1" id="KW-0813">Transport</keyword>
<dbReference type="InterPro" id="IPR002327">
    <property type="entry name" value="Cyt_c_1A/1B"/>
</dbReference>
<dbReference type="SUPFAM" id="SSF46626">
    <property type="entry name" value="Cytochrome c"/>
    <property type="match status" value="1"/>
</dbReference>
<dbReference type="Gene3D" id="1.10.760.10">
    <property type="entry name" value="Cytochrome c-like domain"/>
    <property type="match status" value="1"/>
</dbReference>
<name>A0A4Q2U355_9HYPH</name>
<comment type="caution">
    <text evidence="10">The sequence shown here is derived from an EMBL/GenBank/DDBJ whole genome shotgun (WGS) entry which is preliminary data.</text>
</comment>
<dbReference type="AlphaFoldDB" id="A0A4Q2U355"/>
<keyword evidence="5 6" id="KW-0408">Iron</keyword>
<keyword evidence="8" id="KW-0732">Signal</keyword>
<reference evidence="10 11" key="1">
    <citation type="submission" date="2018-12" db="EMBL/GenBank/DDBJ databases">
        <authorList>
            <person name="Grouzdev D.S."/>
            <person name="Krutkina M.S."/>
        </authorList>
    </citation>
    <scope>NUCLEOTIDE SEQUENCE [LARGE SCALE GENOMIC DNA]</scope>
    <source>
        <strain evidence="10 11">RmlP026</strain>
    </source>
</reference>
<keyword evidence="3 6" id="KW-0479">Metal-binding</keyword>
<dbReference type="GO" id="GO:0009055">
    <property type="term" value="F:electron transfer activity"/>
    <property type="evidence" value="ECO:0007669"/>
    <property type="project" value="InterPro"/>
</dbReference>
<reference evidence="10 11" key="2">
    <citation type="submission" date="2019-02" db="EMBL/GenBank/DDBJ databases">
        <title>'Lichenibacterium ramalinii' gen. nov. sp. nov., 'Lichenibacterium minor' gen. nov. sp. nov.</title>
        <authorList>
            <person name="Pankratov T."/>
        </authorList>
    </citation>
    <scope>NUCLEOTIDE SEQUENCE [LARGE SCALE GENOMIC DNA]</scope>
    <source>
        <strain evidence="10 11">RmlP026</strain>
    </source>
</reference>
<protein>
    <submittedName>
        <fullName evidence="10">C-type cytochrome</fullName>
    </submittedName>
</protein>
<evidence type="ECO:0000256" key="4">
    <source>
        <dbReference type="ARBA" id="ARBA00022982"/>
    </source>
</evidence>
<dbReference type="InterPro" id="IPR036909">
    <property type="entry name" value="Cyt_c-like_dom_sf"/>
</dbReference>
<proteinExistence type="predicted"/>
<evidence type="ECO:0000313" key="10">
    <source>
        <dbReference type="EMBL" id="RYC30620.1"/>
    </source>
</evidence>
<keyword evidence="11" id="KW-1185">Reference proteome</keyword>
<evidence type="ECO:0000256" key="3">
    <source>
        <dbReference type="ARBA" id="ARBA00022723"/>
    </source>
</evidence>
<dbReference type="Proteomes" id="UP000290759">
    <property type="component" value="Unassembled WGS sequence"/>
</dbReference>
<dbReference type="OrthoDB" id="9805828at2"/>
<organism evidence="10 11">
    <name type="scientific">Lichenibacterium minor</name>
    <dbReference type="NCBI Taxonomy" id="2316528"/>
    <lineage>
        <taxon>Bacteria</taxon>
        <taxon>Pseudomonadati</taxon>
        <taxon>Pseudomonadota</taxon>
        <taxon>Alphaproteobacteria</taxon>
        <taxon>Hyphomicrobiales</taxon>
        <taxon>Lichenihabitantaceae</taxon>
        <taxon>Lichenibacterium</taxon>
    </lineage>
</organism>
<dbReference type="GO" id="GO:0020037">
    <property type="term" value="F:heme binding"/>
    <property type="evidence" value="ECO:0007669"/>
    <property type="project" value="InterPro"/>
</dbReference>
<keyword evidence="4" id="KW-0249">Electron transport</keyword>
<feature type="domain" description="Cytochrome c" evidence="9">
    <location>
        <begin position="46"/>
        <end position="147"/>
    </location>
</feature>
<dbReference type="PRINTS" id="PR00604">
    <property type="entry name" value="CYTCHRMECIAB"/>
</dbReference>
<dbReference type="GO" id="GO:0046872">
    <property type="term" value="F:metal ion binding"/>
    <property type="evidence" value="ECO:0007669"/>
    <property type="project" value="UniProtKB-KW"/>
</dbReference>
<evidence type="ECO:0000256" key="6">
    <source>
        <dbReference type="PROSITE-ProRule" id="PRU00433"/>
    </source>
</evidence>
<dbReference type="EMBL" id="QYBB01000023">
    <property type="protein sequence ID" value="RYC30620.1"/>
    <property type="molecule type" value="Genomic_DNA"/>
</dbReference>
<evidence type="ECO:0000256" key="2">
    <source>
        <dbReference type="ARBA" id="ARBA00022617"/>
    </source>
</evidence>
<gene>
    <name evidence="10" type="ORF">D3273_17890</name>
</gene>
<feature type="chain" id="PRO_5020310886" evidence="8">
    <location>
        <begin position="24"/>
        <end position="151"/>
    </location>
</feature>
<dbReference type="Pfam" id="PF00034">
    <property type="entry name" value="Cytochrom_C"/>
    <property type="match status" value="1"/>
</dbReference>
<dbReference type="InterPro" id="IPR009056">
    <property type="entry name" value="Cyt_c-like_dom"/>
</dbReference>
<evidence type="ECO:0000256" key="7">
    <source>
        <dbReference type="SAM" id="MobiDB-lite"/>
    </source>
</evidence>
<sequence length="151" mass="15377">MTLAAVGTAAVAVVAVAVTLAPAPERAPPRSAPTEIGGRPDPGRSADAGRGATVFRACSACHTIGRGGADVDGPNLYGVVGARVAERRPRYGYTQALRDSGGTWTEARLDAWLTDPAAFAPGTAMHFPGLPDAGERADVIAYLGAQGPARR</sequence>
<feature type="signal peptide" evidence="8">
    <location>
        <begin position="1"/>
        <end position="23"/>
    </location>
</feature>